<evidence type="ECO:0000256" key="1">
    <source>
        <dbReference type="ARBA" id="ARBA00000085"/>
    </source>
</evidence>
<feature type="transmembrane region" description="Helical" evidence="10">
    <location>
        <begin position="78"/>
        <end position="97"/>
    </location>
</feature>
<keyword evidence="8" id="KW-0902">Two-component regulatory system</keyword>
<protein>
    <recommendedName>
        <fullName evidence="2">histidine kinase</fullName>
        <ecNumber evidence="2">2.7.13.3</ecNumber>
    </recommendedName>
</protein>
<comment type="caution">
    <text evidence="12">The sequence shown here is derived from an EMBL/GenBank/DDBJ whole genome shotgun (WGS) entry which is preliminary data.</text>
</comment>
<feature type="transmembrane region" description="Helical" evidence="10">
    <location>
        <begin position="126"/>
        <end position="144"/>
    </location>
</feature>
<dbReference type="InterPro" id="IPR005467">
    <property type="entry name" value="His_kinase_dom"/>
</dbReference>
<gene>
    <name evidence="12" type="ORF">D187_005213</name>
</gene>
<dbReference type="GO" id="GO:0000155">
    <property type="term" value="F:phosphorelay sensor kinase activity"/>
    <property type="evidence" value="ECO:0007669"/>
    <property type="project" value="InterPro"/>
</dbReference>
<evidence type="ECO:0000256" key="8">
    <source>
        <dbReference type="ARBA" id="ARBA00023012"/>
    </source>
</evidence>
<keyword evidence="4" id="KW-0808">Transferase</keyword>
<dbReference type="Pfam" id="PF02518">
    <property type="entry name" value="HATPase_c"/>
    <property type="match status" value="1"/>
</dbReference>
<dbReference type="CDD" id="cd00082">
    <property type="entry name" value="HisKA"/>
    <property type="match status" value="1"/>
</dbReference>
<dbReference type="InterPro" id="IPR036097">
    <property type="entry name" value="HisK_dim/P_sf"/>
</dbReference>
<evidence type="ECO:0000259" key="11">
    <source>
        <dbReference type="PROSITE" id="PS50109"/>
    </source>
</evidence>
<dbReference type="EMBL" id="ANAH02000004">
    <property type="protein sequence ID" value="EPX64080.1"/>
    <property type="molecule type" value="Genomic_DNA"/>
</dbReference>
<accession>S9PID5</accession>
<keyword evidence="3" id="KW-0597">Phosphoprotein</keyword>
<evidence type="ECO:0000256" key="10">
    <source>
        <dbReference type="SAM" id="Phobius"/>
    </source>
</evidence>
<dbReference type="Gene3D" id="1.10.287.130">
    <property type="match status" value="1"/>
</dbReference>
<dbReference type="OrthoDB" id="9777714at2"/>
<organism evidence="12 13">
    <name type="scientific">Cystobacter fuscus (strain ATCC 25194 / DSM 2262 / NBRC 100088 / M29)</name>
    <dbReference type="NCBI Taxonomy" id="1242864"/>
    <lineage>
        <taxon>Bacteria</taxon>
        <taxon>Pseudomonadati</taxon>
        <taxon>Myxococcota</taxon>
        <taxon>Myxococcia</taxon>
        <taxon>Myxococcales</taxon>
        <taxon>Cystobacterineae</taxon>
        <taxon>Archangiaceae</taxon>
        <taxon>Cystobacter</taxon>
    </lineage>
</organism>
<evidence type="ECO:0000256" key="5">
    <source>
        <dbReference type="ARBA" id="ARBA00022741"/>
    </source>
</evidence>
<evidence type="ECO:0000313" key="12">
    <source>
        <dbReference type="EMBL" id="EPX64080.1"/>
    </source>
</evidence>
<keyword evidence="5" id="KW-0547">Nucleotide-binding</keyword>
<dbReference type="Proteomes" id="UP000011682">
    <property type="component" value="Unassembled WGS sequence"/>
</dbReference>
<dbReference type="EC" id="2.7.13.3" evidence="2"/>
<evidence type="ECO:0000313" key="13">
    <source>
        <dbReference type="Proteomes" id="UP000011682"/>
    </source>
</evidence>
<dbReference type="Gene3D" id="3.30.565.10">
    <property type="entry name" value="Histidine kinase-like ATPase, C-terminal domain"/>
    <property type="match status" value="1"/>
</dbReference>
<keyword evidence="10" id="KW-0812">Transmembrane</keyword>
<dbReference type="InterPro" id="IPR003661">
    <property type="entry name" value="HisK_dim/P_dom"/>
</dbReference>
<dbReference type="SUPFAM" id="SSF47384">
    <property type="entry name" value="Homodimeric domain of signal transducing histidine kinase"/>
    <property type="match status" value="1"/>
</dbReference>
<dbReference type="GO" id="GO:0005524">
    <property type="term" value="F:ATP binding"/>
    <property type="evidence" value="ECO:0007669"/>
    <property type="project" value="UniProtKB-KW"/>
</dbReference>
<evidence type="ECO:0000256" key="4">
    <source>
        <dbReference type="ARBA" id="ARBA00022679"/>
    </source>
</evidence>
<dbReference type="PANTHER" id="PTHR43065:SF10">
    <property type="entry name" value="PEROXIDE STRESS-ACTIVATED HISTIDINE KINASE MAK3"/>
    <property type="match status" value="1"/>
</dbReference>
<dbReference type="SMART" id="SM00388">
    <property type="entry name" value="HisKA"/>
    <property type="match status" value="1"/>
</dbReference>
<dbReference type="eggNOG" id="COG4191">
    <property type="taxonomic scope" value="Bacteria"/>
</dbReference>
<keyword evidence="6" id="KW-0418">Kinase</keyword>
<keyword evidence="9" id="KW-0175">Coiled coil</keyword>
<dbReference type="PANTHER" id="PTHR43065">
    <property type="entry name" value="SENSOR HISTIDINE KINASE"/>
    <property type="match status" value="1"/>
</dbReference>
<feature type="domain" description="Histidine kinase" evidence="11">
    <location>
        <begin position="216"/>
        <end position="435"/>
    </location>
</feature>
<dbReference type="SMART" id="SM00387">
    <property type="entry name" value="HATPase_c"/>
    <property type="match status" value="1"/>
</dbReference>
<sequence>MTSPSPSSEVSTNPETWRRRKRTIAVFAAVIPLLHPLDWLALGHWSPTALGVRLLWSAQMLLYTVLYQALGPRWEQRLANANSVAACCCFLALIHFTGNERSPYLHLLPSMPLIIALIQPRDGRPALLGGIVCTLGTVLMLLAQGQPMAALGWALLTGSATFFGVYGAAQYRKAQEAEHAVRLERARRESLEKLALAERQRAQTEKLATVGRLAAGVVHEINNPLAFVRSNLEFLRTEVLRQSLPGETHAELSEVFEETRQGVERIRQIVLDLRGFSHVDMEEPTECTLSDVVTDAARLAGVRLKNVARLTVALPPGLPGVFAIRRRLAQVVLNLLVNAGDALEEARVRGGEVRVTGVTEGARVALLVEDNGPGFPPEVMPRLFESFFTTKGPDKGTGLGLALSRELVERFGGTLVAENRPEGGARLRLELPVHPAAPSPGS</sequence>
<dbReference type="InterPro" id="IPR003594">
    <property type="entry name" value="HATPase_dom"/>
</dbReference>
<reference evidence="12" key="1">
    <citation type="submission" date="2013-05" db="EMBL/GenBank/DDBJ databases">
        <title>Genome assembly of Cystobacter fuscus DSM 2262.</title>
        <authorList>
            <person name="Sharma G."/>
            <person name="Khatri I."/>
            <person name="Kaur C."/>
            <person name="Mayilraj S."/>
            <person name="Subramanian S."/>
        </authorList>
    </citation>
    <scope>NUCLEOTIDE SEQUENCE [LARGE SCALE GENOMIC DNA]</scope>
    <source>
        <strain evidence="12">DSM 2262</strain>
    </source>
</reference>
<name>S9PID5_CYSF2</name>
<dbReference type="InterPro" id="IPR004358">
    <property type="entry name" value="Sig_transdc_His_kin-like_C"/>
</dbReference>
<keyword evidence="13" id="KW-1185">Reference proteome</keyword>
<feature type="transmembrane region" description="Helical" evidence="10">
    <location>
        <begin position="48"/>
        <end position="66"/>
    </location>
</feature>
<feature type="coiled-coil region" evidence="9">
    <location>
        <begin position="174"/>
        <end position="207"/>
    </location>
</feature>
<dbReference type="SUPFAM" id="SSF55874">
    <property type="entry name" value="ATPase domain of HSP90 chaperone/DNA topoisomerase II/histidine kinase"/>
    <property type="match status" value="1"/>
</dbReference>
<dbReference type="PRINTS" id="PR00344">
    <property type="entry name" value="BCTRLSENSOR"/>
</dbReference>
<evidence type="ECO:0000256" key="2">
    <source>
        <dbReference type="ARBA" id="ARBA00012438"/>
    </source>
</evidence>
<dbReference type="AlphaFoldDB" id="S9PID5"/>
<evidence type="ECO:0000256" key="7">
    <source>
        <dbReference type="ARBA" id="ARBA00022840"/>
    </source>
</evidence>
<comment type="catalytic activity">
    <reaction evidence="1">
        <text>ATP + protein L-histidine = ADP + protein N-phospho-L-histidine.</text>
        <dbReference type="EC" id="2.7.13.3"/>
    </reaction>
</comment>
<feature type="transmembrane region" description="Helical" evidence="10">
    <location>
        <begin position="24"/>
        <end position="42"/>
    </location>
</feature>
<dbReference type="PROSITE" id="PS50109">
    <property type="entry name" value="HIS_KIN"/>
    <property type="match status" value="1"/>
</dbReference>
<feature type="transmembrane region" description="Helical" evidence="10">
    <location>
        <begin position="150"/>
        <end position="169"/>
    </location>
</feature>
<dbReference type="RefSeq" id="WP_002621393.1">
    <property type="nucleotide sequence ID" value="NZ_ANAH02000004.1"/>
</dbReference>
<keyword evidence="10" id="KW-0472">Membrane</keyword>
<proteinExistence type="predicted"/>
<keyword evidence="10" id="KW-1133">Transmembrane helix</keyword>
<evidence type="ECO:0000256" key="9">
    <source>
        <dbReference type="SAM" id="Coils"/>
    </source>
</evidence>
<dbReference type="Pfam" id="PF00512">
    <property type="entry name" value="HisKA"/>
    <property type="match status" value="1"/>
</dbReference>
<keyword evidence="7" id="KW-0067">ATP-binding</keyword>
<evidence type="ECO:0000256" key="6">
    <source>
        <dbReference type="ARBA" id="ARBA00022777"/>
    </source>
</evidence>
<dbReference type="InterPro" id="IPR036890">
    <property type="entry name" value="HATPase_C_sf"/>
</dbReference>
<evidence type="ECO:0000256" key="3">
    <source>
        <dbReference type="ARBA" id="ARBA00022553"/>
    </source>
</evidence>